<evidence type="ECO:0000313" key="4">
    <source>
        <dbReference type="EMBL" id="KAJ8906128.1"/>
    </source>
</evidence>
<dbReference type="SUPFAM" id="SSF56112">
    <property type="entry name" value="Protein kinase-like (PK-like)"/>
    <property type="match status" value="1"/>
</dbReference>
<comment type="similarity">
    <text evidence="1">Belongs to the protein kinase superfamily. ADCK protein kinase family.</text>
</comment>
<feature type="domain" description="ABC1 atypical kinase-like" evidence="3">
    <location>
        <begin position="105"/>
        <end position="350"/>
    </location>
</feature>
<dbReference type="InterPro" id="IPR045307">
    <property type="entry name" value="ADCK1_dom"/>
</dbReference>
<evidence type="ECO:0000256" key="2">
    <source>
        <dbReference type="SAM" id="MobiDB-lite"/>
    </source>
</evidence>
<dbReference type="Proteomes" id="UP001157974">
    <property type="component" value="Unassembled WGS sequence"/>
</dbReference>
<dbReference type="PANTHER" id="PTHR43173">
    <property type="entry name" value="ABC1 FAMILY PROTEIN"/>
    <property type="match status" value="1"/>
</dbReference>
<dbReference type="Gene3D" id="1.10.510.10">
    <property type="entry name" value="Transferase(Phosphotransferase) domain 1"/>
    <property type="match status" value="1"/>
</dbReference>
<dbReference type="InterPro" id="IPR011009">
    <property type="entry name" value="Kinase-like_dom_sf"/>
</dbReference>
<evidence type="ECO:0000256" key="1">
    <source>
        <dbReference type="ARBA" id="ARBA00009670"/>
    </source>
</evidence>
<sequence length="507" mass="57530">MKWRTRLLVGLASVAGGYALLPYDSPIRRTARSTRFGLITTLEYKRLKWRGLDEDKDELSKVHSNTARRLYTLCADQGGIYTKMGQHISTVGRSIPGEYATELAKLKDQAKYDSFDDVKRTIREDFHAPIDTIFSSFDEVPIASASLAQVHHGVLKQTEQPVAVKVQHPRVRASISSDLRTFRFVTNVLVPYFFNGLDLHWIVEEFERDLRMELDFRIEANNAIRASGAFRDDPLVKVPEIYAGLTSERVLTMEFIHGVKIEHLSEIPSAPKEKVIAALENAVAKMIFVDGFVHGDLHTGNMLITPNDKTGFNLVLLDHGLYRELEEQFRTSYCLLWRSLVAGDVDGLTEAVTGMGLPGTAEMFSKVFAKRKNSDEEPRRHGFHEESGHERKKKSRPKMNTQEVNKFLEDLPKELIVIMRTTNVVAAIGKSLGEDGNQFQVNARYAIKGMHKEDKSHLSLWKDQLLFETTMVGFSTVAVLMDLKQRLEKVLRIQPQETEAAPFPRPF</sequence>
<protein>
    <recommendedName>
        <fullName evidence="3">ABC1 atypical kinase-like domain-containing protein</fullName>
    </recommendedName>
</protein>
<reference evidence="4 5" key="1">
    <citation type="journal article" date="2023" name="Nat. Commun.">
        <title>Origin of minicircular mitochondrial genomes in red algae.</title>
        <authorList>
            <person name="Lee Y."/>
            <person name="Cho C.H."/>
            <person name="Lee Y.M."/>
            <person name="Park S.I."/>
            <person name="Yang J.H."/>
            <person name="West J.A."/>
            <person name="Bhattacharya D."/>
            <person name="Yoon H.S."/>
        </authorList>
    </citation>
    <scope>NUCLEOTIDE SEQUENCE [LARGE SCALE GENOMIC DNA]</scope>
    <source>
        <strain evidence="4 5">CCMP1338</strain>
        <tissue evidence="4">Whole cell</tissue>
    </source>
</reference>
<dbReference type="InterPro" id="IPR004147">
    <property type="entry name" value="ABC1_dom"/>
</dbReference>
<comment type="caution">
    <text evidence="4">The sequence shown here is derived from an EMBL/GenBank/DDBJ whole genome shotgun (WGS) entry which is preliminary data.</text>
</comment>
<keyword evidence="5" id="KW-1185">Reference proteome</keyword>
<feature type="compositionally biased region" description="Basic and acidic residues" evidence="2">
    <location>
        <begin position="372"/>
        <end position="389"/>
    </location>
</feature>
<evidence type="ECO:0000259" key="3">
    <source>
        <dbReference type="Pfam" id="PF03109"/>
    </source>
</evidence>
<evidence type="ECO:0000313" key="5">
    <source>
        <dbReference type="Proteomes" id="UP001157974"/>
    </source>
</evidence>
<dbReference type="CDD" id="cd13969">
    <property type="entry name" value="ADCK1-like"/>
    <property type="match status" value="1"/>
</dbReference>
<gene>
    <name evidence="4" type="ORF">NDN08_002626</name>
</gene>
<dbReference type="Pfam" id="PF03109">
    <property type="entry name" value="ABC1"/>
    <property type="match status" value="1"/>
</dbReference>
<proteinExistence type="inferred from homology"/>
<dbReference type="PANTHER" id="PTHR43173:SF19">
    <property type="entry name" value="AARF DOMAIN-CONTAINING PROTEIN KINASE 1"/>
    <property type="match status" value="1"/>
</dbReference>
<dbReference type="EMBL" id="JAMWBK010000004">
    <property type="protein sequence ID" value="KAJ8906128.1"/>
    <property type="molecule type" value="Genomic_DNA"/>
</dbReference>
<accession>A0AAV8UYB6</accession>
<dbReference type="AlphaFoldDB" id="A0AAV8UYB6"/>
<organism evidence="4 5">
    <name type="scientific">Rhodosorus marinus</name>
    <dbReference type="NCBI Taxonomy" id="101924"/>
    <lineage>
        <taxon>Eukaryota</taxon>
        <taxon>Rhodophyta</taxon>
        <taxon>Stylonematophyceae</taxon>
        <taxon>Stylonematales</taxon>
        <taxon>Stylonemataceae</taxon>
        <taxon>Rhodosorus</taxon>
    </lineage>
</organism>
<feature type="region of interest" description="Disordered" evidence="2">
    <location>
        <begin position="371"/>
        <end position="398"/>
    </location>
</feature>
<name>A0AAV8UYB6_9RHOD</name>
<dbReference type="InterPro" id="IPR051130">
    <property type="entry name" value="Mito_struct-func_regulator"/>
</dbReference>